<feature type="transmembrane region" description="Helical" evidence="1">
    <location>
        <begin position="26"/>
        <end position="48"/>
    </location>
</feature>
<keyword evidence="1" id="KW-0812">Transmembrane</keyword>
<dbReference type="Proteomes" id="UP000188268">
    <property type="component" value="Unassembled WGS sequence"/>
</dbReference>
<proteinExistence type="predicted"/>
<dbReference type="EMBL" id="AWWV01015331">
    <property type="protein sequence ID" value="OMO53060.1"/>
    <property type="molecule type" value="Genomic_DNA"/>
</dbReference>
<gene>
    <name evidence="2" type="ORF">CCACVL1_28911</name>
</gene>
<keyword evidence="1" id="KW-0472">Membrane</keyword>
<evidence type="ECO:0000256" key="1">
    <source>
        <dbReference type="SAM" id="Phobius"/>
    </source>
</evidence>
<organism evidence="2 3">
    <name type="scientific">Corchorus capsularis</name>
    <name type="common">Jute</name>
    <dbReference type="NCBI Taxonomy" id="210143"/>
    <lineage>
        <taxon>Eukaryota</taxon>
        <taxon>Viridiplantae</taxon>
        <taxon>Streptophyta</taxon>
        <taxon>Embryophyta</taxon>
        <taxon>Tracheophyta</taxon>
        <taxon>Spermatophyta</taxon>
        <taxon>Magnoliopsida</taxon>
        <taxon>eudicotyledons</taxon>
        <taxon>Gunneridae</taxon>
        <taxon>Pentapetalae</taxon>
        <taxon>rosids</taxon>
        <taxon>malvids</taxon>
        <taxon>Malvales</taxon>
        <taxon>Malvaceae</taxon>
        <taxon>Grewioideae</taxon>
        <taxon>Apeibeae</taxon>
        <taxon>Corchorus</taxon>
    </lineage>
</organism>
<evidence type="ECO:0000313" key="3">
    <source>
        <dbReference type="Proteomes" id="UP000188268"/>
    </source>
</evidence>
<evidence type="ECO:0000313" key="2">
    <source>
        <dbReference type="EMBL" id="OMO53060.1"/>
    </source>
</evidence>
<name>A0A1R3G4U9_COCAP</name>
<accession>A0A1R3G4U9</accession>
<dbReference type="Gramene" id="OMO53060">
    <property type="protein sequence ID" value="OMO53060"/>
    <property type="gene ID" value="CCACVL1_28911"/>
</dbReference>
<dbReference type="AlphaFoldDB" id="A0A1R3G4U9"/>
<sequence length="163" mass="17728">MAKQVTIEIEILKPLQNRRRSIEKKAVAAIEESLCKINFGAILIWSSYASSFGARAKSSPGYGILQLSKLLLVASSLLILQFLIHEGKKQILNMRKKSRCLQLMLGSKWLGSNESKIAPPSKPNRKIASLSKPNLQIVSSTSPFAFPGGGRAVADDSYASGLN</sequence>
<feature type="transmembrane region" description="Helical" evidence="1">
    <location>
        <begin position="60"/>
        <end position="84"/>
    </location>
</feature>
<protein>
    <submittedName>
        <fullName evidence="2">Uncharacterized protein</fullName>
    </submittedName>
</protein>
<keyword evidence="1" id="KW-1133">Transmembrane helix</keyword>
<comment type="caution">
    <text evidence="2">The sequence shown here is derived from an EMBL/GenBank/DDBJ whole genome shotgun (WGS) entry which is preliminary data.</text>
</comment>
<reference evidence="2 3" key="1">
    <citation type="submission" date="2013-09" db="EMBL/GenBank/DDBJ databases">
        <title>Corchorus capsularis genome sequencing.</title>
        <authorList>
            <person name="Alam M."/>
            <person name="Haque M.S."/>
            <person name="Islam M.S."/>
            <person name="Emdad E.M."/>
            <person name="Islam M.M."/>
            <person name="Ahmed B."/>
            <person name="Halim A."/>
            <person name="Hossen Q.M.M."/>
            <person name="Hossain M.Z."/>
            <person name="Ahmed R."/>
            <person name="Khan M.M."/>
            <person name="Islam R."/>
            <person name="Rashid M.M."/>
            <person name="Khan S.A."/>
            <person name="Rahman M.S."/>
            <person name="Alam M."/>
        </authorList>
    </citation>
    <scope>NUCLEOTIDE SEQUENCE [LARGE SCALE GENOMIC DNA]</scope>
    <source>
        <strain evidence="3">cv. CVL-1</strain>
        <tissue evidence="2">Whole seedling</tissue>
    </source>
</reference>
<keyword evidence="3" id="KW-1185">Reference proteome</keyword>